<dbReference type="PROSITE" id="PS51406">
    <property type="entry name" value="FIBRINOGEN_C_2"/>
    <property type="match status" value="1"/>
</dbReference>
<evidence type="ECO:0000313" key="4">
    <source>
        <dbReference type="RefSeq" id="XP_035824778.1"/>
    </source>
</evidence>
<sequence length="411" mass="45711">MFKRKTSLKMSRCTARSKRQTTMAILETTICRQKTRILILFILLLSHRRTSAVYFTRGTPCRGYTPRSLSCEAKAFPTEQQGLLSCARLCARADVCVGVAMDEKGQCYHYQECLSADTCSVDDDPQWLRLPFYGKNLGFAPSALPQEVCLNAGVWNQSTESCQCTGGWIGVNCQMLASKCSQLVGLYPDGYHVVSMKLHRIITVRCQLMSKEPGANTYIALSHGNMSFNRTWEDYVLGFGLPSDQNFWLGLENIHAVTASGLSILSIDIVLDFQMYASSMVRYKNVFVGGPSTKYALGVTWDYDFTTPTFSSAVGESNRLGDCLSKVSQTPFSTFDADHDLNPGDSCASRAGSGWWFTDCDPDCNPLGWSYTARPGPQNPGHLLLKGLDFSDGSSYKNLFAHLDVYFYQRL</sequence>
<gene>
    <name evidence="3 4 5" type="primary">LOC101864679</name>
</gene>
<dbReference type="RefSeq" id="XP_035824779.1">
    <property type="nucleotide sequence ID" value="XM_035968886.1"/>
</dbReference>
<dbReference type="Proteomes" id="UP000694888">
    <property type="component" value="Unplaced"/>
</dbReference>
<keyword evidence="2" id="KW-1185">Reference proteome</keyword>
<dbReference type="InterPro" id="IPR036056">
    <property type="entry name" value="Fibrinogen-like_C"/>
</dbReference>
<evidence type="ECO:0000313" key="3">
    <source>
        <dbReference type="RefSeq" id="XP_012936118.1"/>
    </source>
</evidence>
<dbReference type="RefSeq" id="XP_035824778.1">
    <property type="nucleotide sequence ID" value="XM_035968885.1"/>
</dbReference>
<dbReference type="SUPFAM" id="SSF56496">
    <property type="entry name" value="Fibrinogen C-terminal domain-like"/>
    <property type="match status" value="1"/>
</dbReference>
<dbReference type="Pfam" id="PF00147">
    <property type="entry name" value="Fibrinogen_C"/>
    <property type="match status" value="1"/>
</dbReference>
<dbReference type="InterPro" id="IPR050373">
    <property type="entry name" value="Fibrinogen_C-term_domain"/>
</dbReference>
<evidence type="ECO:0000259" key="1">
    <source>
        <dbReference type="PROSITE" id="PS51406"/>
    </source>
</evidence>
<dbReference type="Gene3D" id="3.90.215.10">
    <property type="entry name" value="Gamma Fibrinogen, chain A, domain 1"/>
    <property type="match status" value="1"/>
</dbReference>
<name>A0ABM1VQT7_APLCA</name>
<feature type="domain" description="Fibrinogen C-terminal" evidence="1">
    <location>
        <begin position="164"/>
        <end position="368"/>
    </location>
</feature>
<dbReference type="InterPro" id="IPR014716">
    <property type="entry name" value="Fibrinogen_a/b/g_C_1"/>
</dbReference>
<protein>
    <submittedName>
        <fullName evidence="3 4">Tenascin-R</fullName>
    </submittedName>
</protein>
<dbReference type="SMART" id="SM00186">
    <property type="entry name" value="FBG"/>
    <property type="match status" value="1"/>
</dbReference>
<organism evidence="2 5">
    <name type="scientific">Aplysia californica</name>
    <name type="common">California sea hare</name>
    <dbReference type="NCBI Taxonomy" id="6500"/>
    <lineage>
        <taxon>Eukaryota</taxon>
        <taxon>Metazoa</taxon>
        <taxon>Spiralia</taxon>
        <taxon>Lophotrochozoa</taxon>
        <taxon>Mollusca</taxon>
        <taxon>Gastropoda</taxon>
        <taxon>Heterobranchia</taxon>
        <taxon>Euthyneura</taxon>
        <taxon>Tectipleura</taxon>
        <taxon>Aplysiida</taxon>
        <taxon>Aplysioidea</taxon>
        <taxon>Aplysiidae</taxon>
        <taxon>Aplysia</taxon>
    </lineage>
</organism>
<dbReference type="GeneID" id="101864679"/>
<dbReference type="Gene3D" id="4.10.530.10">
    <property type="entry name" value="Gamma-fibrinogen Carboxyl Terminal Fragment, domain 2"/>
    <property type="match status" value="1"/>
</dbReference>
<evidence type="ECO:0000313" key="5">
    <source>
        <dbReference type="RefSeq" id="XP_035824779.1"/>
    </source>
</evidence>
<proteinExistence type="predicted"/>
<evidence type="ECO:0000313" key="2">
    <source>
        <dbReference type="Proteomes" id="UP000694888"/>
    </source>
</evidence>
<reference evidence="3 4" key="1">
    <citation type="submission" date="2025-05" db="UniProtKB">
        <authorList>
            <consortium name="RefSeq"/>
        </authorList>
    </citation>
    <scope>IDENTIFICATION</scope>
</reference>
<dbReference type="RefSeq" id="XP_012936118.1">
    <property type="nucleotide sequence ID" value="XM_013080664.2"/>
</dbReference>
<dbReference type="InterPro" id="IPR002181">
    <property type="entry name" value="Fibrinogen_a/b/g_C_dom"/>
</dbReference>
<accession>A0ABM1VQT7</accession>
<dbReference type="PANTHER" id="PTHR19143">
    <property type="entry name" value="FIBRINOGEN/TENASCIN/ANGIOPOEITIN"/>
    <property type="match status" value="1"/>
</dbReference>